<dbReference type="PANTHER" id="PTHR35177:SF2">
    <property type="entry name" value="HYDROGENASE MATURATION FACTOR HYBG"/>
    <property type="match status" value="1"/>
</dbReference>
<comment type="caution">
    <text evidence="2">The sequence shown here is derived from an EMBL/GenBank/DDBJ whole genome shotgun (WGS) entry which is preliminary data.</text>
</comment>
<dbReference type="Gene3D" id="2.30.30.140">
    <property type="match status" value="1"/>
</dbReference>
<dbReference type="PRINTS" id="PR00445">
    <property type="entry name" value="HUPFHYPC"/>
</dbReference>
<dbReference type="Proteomes" id="UP000232060">
    <property type="component" value="Unassembled WGS sequence"/>
</dbReference>
<evidence type="ECO:0000313" key="3">
    <source>
        <dbReference type="Proteomes" id="UP000232060"/>
    </source>
</evidence>
<keyword evidence="3" id="KW-1185">Reference proteome</keyword>
<reference evidence="2 3" key="1">
    <citation type="submission" date="2017-11" db="EMBL/GenBank/DDBJ databases">
        <title>Draft genome sequence of environmental isolate Aeromonas lusitania sp. nov. MDC 2473.</title>
        <authorList>
            <person name="Colston S.M."/>
            <person name="Navarro A."/>
            <person name="Martinez-Murcia A.J."/>
            <person name="Graf J."/>
        </authorList>
    </citation>
    <scope>NUCLEOTIDE SEQUENCE [LARGE SCALE GENOMIC DNA]</scope>
    <source>
        <strain evidence="2 3">MDC 2473</strain>
    </source>
</reference>
<dbReference type="NCBIfam" id="TIGR00074">
    <property type="entry name" value="hypC_hupF"/>
    <property type="match status" value="1"/>
</dbReference>
<dbReference type="GO" id="GO:0051604">
    <property type="term" value="P:protein maturation"/>
    <property type="evidence" value="ECO:0007669"/>
    <property type="project" value="TreeGrafter"/>
</dbReference>
<dbReference type="AlphaFoldDB" id="A0A2M8H437"/>
<dbReference type="GO" id="GO:1902670">
    <property type="term" value="F:carbon dioxide binding"/>
    <property type="evidence" value="ECO:0007669"/>
    <property type="project" value="TreeGrafter"/>
</dbReference>
<dbReference type="PANTHER" id="PTHR35177">
    <property type="entry name" value="HYDROGENASE MATURATION FACTOR HYBG"/>
    <property type="match status" value="1"/>
</dbReference>
<gene>
    <name evidence="2" type="primary">hypC</name>
    <name evidence="2" type="ORF">CUC44_20435</name>
</gene>
<dbReference type="Pfam" id="PF01455">
    <property type="entry name" value="HupF_HypC"/>
    <property type="match status" value="1"/>
</dbReference>
<organism evidence="2 3">
    <name type="scientific">Aeromonas lusitana</name>
    <dbReference type="NCBI Taxonomy" id="931529"/>
    <lineage>
        <taxon>Bacteria</taxon>
        <taxon>Pseudomonadati</taxon>
        <taxon>Pseudomonadota</taxon>
        <taxon>Gammaproteobacteria</taxon>
        <taxon>Aeromonadales</taxon>
        <taxon>Aeromonadaceae</taxon>
        <taxon>Aeromonas</taxon>
    </lineage>
</organism>
<dbReference type="RefSeq" id="WP_100861686.1">
    <property type="nucleotide sequence ID" value="NZ_PGCP01000050.1"/>
</dbReference>
<dbReference type="InterPro" id="IPR001109">
    <property type="entry name" value="Hydrogenase_HupF/HypC"/>
</dbReference>
<dbReference type="OrthoDB" id="9806017at2"/>
<dbReference type="SUPFAM" id="SSF159127">
    <property type="entry name" value="HupF/HypC-like"/>
    <property type="match status" value="1"/>
</dbReference>
<accession>A0A2M8H437</accession>
<protein>
    <submittedName>
        <fullName evidence="2">HypC/HybG/HupF family hydrogenase formation chaperone</fullName>
    </submittedName>
</protein>
<comment type="similarity">
    <text evidence="1">Belongs to the HupF/HypC family.</text>
</comment>
<dbReference type="FunFam" id="2.30.30.140:FF:000022">
    <property type="entry name" value="Hydrogenase assembly chaperone HybG"/>
    <property type="match status" value="1"/>
</dbReference>
<dbReference type="EMBL" id="PGCP01000050">
    <property type="protein sequence ID" value="PJC91323.1"/>
    <property type="molecule type" value="Genomic_DNA"/>
</dbReference>
<name>A0A2M8H437_9GAMM</name>
<sequence>MCLSIPSQVVQLHPEDNCVTVDTLGVQRRVSCMLLEDPLALGDYVLLHIGFVMSKIDEEEAQASLESFRQMVALMPEQDILPCCA</sequence>
<evidence type="ECO:0000313" key="2">
    <source>
        <dbReference type="EMBL" id="PJC91323.1"/>
    </source>
</evidence>
<proteinExistence type="inferred from homology"/>
<evidence type="ECO:0000256" key="1">
    <source>
        <dbReference type="ARBA" id="ARBA00006018"/>
    </source>
</evidence>
<dbReference type="GO" id="GO:0005506">
    <property type="term" value="F:iron ion binding"/>
    <property type="evidence" value="ECO:0007669"/>
    <property type="project" value="TreeGrafter"/>
</dbReference>